<proteinExistence type="predicted"/>
<evidence type="ECO:0008006" key="3">
    <source>
        <dbReference type="Google" id="ProtNLM"/>
    </source>
</evidence>
<organism evidence="1 2">
    <name type="scientific">Erythrobacter fulvus</name>
    <dbReference type="NCBI Taxonomy" id="2987523"/>
    <lineage>
        <taxon>Bacteria</taxon>
        <taxon>Pseudomonadati</taxon>
        <taxon>Pseudomonadota</taxon>
        <taxon>Alphaproteobacteria</taxon>
        <taxon>Sphingomonadales</taxon>
        <taxon>Erythrobacteraceae</taxon>
        <taxon>Erythrobacter/Porphyrobacter group</taxon>
        <taxon>Erythrobacter</taxon>
    </lineage>
</organism>
<dbReference type="EMBL" id="JAQQXQ010000005">
    <property type="protein sequence ID" value="MDC8754585.1"/>
    <property type="molecule type" value="Genomic_DNA"/>
</dbReference>
<protein>
    <recommendedName>
        <fullName evidence="3">DUF4274 domain-containing protein</fullName>
    </recommendedName>
</protein>
<comment type="caution">
    <text evidence="1">The sequence shown here is derived from an EMBL/GenBank/DDBJ whole genome shotgun (WGS) entry which is preliminary data.</text>
</comment>
<sequence length="195" mass="22161">MFWNKRPTPAAASPLPEMLDPDSADDIAWIKQSGDPLIWHSAALGILLFRDDSQDFLTWLVEQETMDRVTALAIFLAQSNGKNRLTGGVIPPEQMPEPYRSKHMRINHVIDRLCELDAERTWPEHGIGLGIGLEHGLEEEREKLTAELGSEPRFPHNLFARPIPRHTAQMPYLDIGEAELYSREAVARDMPYLLD</sequence>
<gene>
    <name evidence="1" type="ORF">OIK40_08025</name>
</gene>
<keyword evidence="2" id="KW-1185">Reference proteome</keyword>
<evidence type="ECO:0000313" key="2">
    <source>
        <dbReference type="Proteomes" id="UP001216558"/>
    </source>
</evidence>
<accession>A0ABT5JQZ1</accession>
<dbReference type="Proteomes" id="UP001216558">
    <property type="component" value="Unassembled WGS sequence"/>
</dbReference>
<name>A0ABT5JQZ1_9SPHN</name>
<reference evidence="1 2" key="1">
    <citation type="submission" date="2022-10" db="EMBL/GenBank/DDBJ databases">
        <title>Erythrobacter sp. sf7 Genome sequencing.</title>
        <authorList>
            <person name="Park S."/>
        </authorList>
    </citation>
    <scope>NUCLEOTIDE SEQUENCE [LARGE SCALE GENOMIC DNA]</scope>
    <source>
        <strain evidence="2">sf7</strain>
    </source>
</reference>
<evidence type="ECO:0000313" key="1">
    <source>
        <dbReference type="EMBL" id="MDC8754585.1"/>
    </source>
</evidence>
<dbReference type="RefSeq" id="WP_273677633.1">
    <property type="nucleotide sequence ID" value="NZ_JAQQXQ010000005.1"/>
</dbReference>